<dbReference type="EMBL" id="FZPH01000028">
    <property type="protein sequence ID" value="SNT65892.1"/>
    <property type="molecule type" value="Genomic_DNA"/>
</dbReference>
<dbReference type="GO" id="GO:0005829">
    <property type="term" value="C:cytosol"/>
    <property type="evidence" value="ECO:0007669"/>
    <property type="project" value="TreeGrafter"/>
</dbReference>
<evidence type="ECO:0000256" key="2">
    <source>
        <dbReference type="SAM" id="MobiDB-lite"/>
    </source>
</evidence>
<dbReference type="Pfam" id="PF00501">
    <property type="entry name" value="AMP-binding"/>
    <property type="match status" value="1"/>
</dbReference>
<name>A0A239PFU4_9ACTN</name>
<dbReference type="SUPFAM" id="SSF56801">
    <property type="entry name" value="Acetyl-CoA synthetase-like"/>
    <property type="match status" value="1"/>
</dbReference>
<evidence type="ECO:0000259" key="4">
    <source>
        <dbReference type="Pfam" id="PF00550"/>
    </source>
</evidence>
<feature type="domain" description="AMP-binding enzyme C-terminal" evidence="5">
    <location>
        <begin position="816"/>
        <end position="893"/>
    </location>
</feature>
<dbReference type="AlphaFoldDB" id="A0A239PFU4"/>
<dbReference type="NCBIfam" id="TIGR01733">
    <property type="entry name" value="AA-adenyl-dom"/>
    <property type="match status" value="1"/>
</dbReference>
<dbReference type="Gene3D" id="1.10.1200.10">
    <property type="entry name" value="ACP-like"/>
    <property type="match status" value="1"/>
</dbReference>
<organism evidence="6 7">
    <name type="scientific">Asanoa hainanensis</name>
    <dbReference type="NCBI Taxonomy" id="560556"/>
    <lineage>
        <taxon>Bacteria</taxon>
        <taxon>Bacillati</taxon>
        <taxon>Actinomycetota</taxon>
        <taxon>Actinomycetes</taxon>
        <taxon>Micromonosporales</taxon>
        <taxon>Micromonosporaceae</taxon>
        <taxon>Asanoa</taxon>
    </lineage>
</organism>
<evidence type="ECO:0000256" key="1">
    <source>
        <dbReference type="ARBA" id="ARBA00001957"/>
    </source>
</evidence>
<dbReference type="InterPro" id="IPR045851">
    <property type="entry name" value="AMP-bd_C_sf"/>
</dbReference>
<accession>A0A239PFU4</accession>
<dbReference type="InterPro" id="IPR009081">
    <property type="entry name" value="PP-bd_ACP"/>
</dbReference>
<dbReference type="GO" id="GO:0031177">
    <property type="term" value="F:phosphopantetheine binding"/>
    <property type="evidence" value="ECO:0007669"/>
    <property type="project" value="TreeGrafter"/>
</dbReference>
<evidence type="ECO:0000313" key="7">
    <source>
        <dbReference type="Proteomes" id="UP000198362"/>
    </source>
</evidence>
<comment type="cofactor">
    <cofactor evidence="1">
        <name>pantetheine 4'-phosphate</name>
        <dbReference type="ChEBI" id="CHEBI:47942"/>
    </cofactor>
</comment>
<dbReference type="InterPro" id="IPR036736">
    <property type="entry name" value="ACP-like_sf"/>
</dbReference>
<dbReference type="Pfam" id="PF13193">
    <property type="entry name" value="AMP-binding_C"/>
    <property type="match status" value="1"/>
</dbReference>
<dbReference type="InterPro" id="IPR010071">
    <property type="entry name" value="AA_adenyl_dom"/>
</dbReference>
<dbReference type="GO" id="GO:0043041">
    <property type="term" value="P:amino acid activation for nonribosomal peptide biosynthetic process"/>
    <property type="evidence" value="ECO:0007669"/>
    <property type="project" value="TreeGrafter"/>
</dbReference>
<dbReference type="Gene3D" id="3.30.559.10">
    <property type="entry name" value="Chloramphenicol acetyltransferase-like domain"/>
    <property type="match status" value="1"/>
</dbReference>
<dbReference type="SUPFAM" id="SSF47336">
    <property type="entry name" value="ACP-like"/>
    <property type="match status" value="1"/>
</dbReference>
<proteinExistence type="predicted"/>
<feature type="region of interest" description="Disordered" evidence="2">
    <location>
        <begin position="61"/>
        <end position="83"/>
    </location>
</feature>
<feature type="domain" description="AMP-dependent synthetase/ligase" evidence="3">
    <location>
        <begin position="434"/>
        <end position="761"/>
    </location>
</feature>
<evidence type="ECO:0000259" key="3">
    <source>
        <dbReference type="Pfam" id="PF00501"/>
    </source>
</evidence>
<dbReference type="InterPro" id="IPR042099">
    <property type="entry name" value="ANL_N_sf"/>
</dbReference>
<sequence length="1012" mass="104933">MAAASTSVTVRADLASQAMDTLLTRYPRLRRTFGAGPRAAGTYVAELPESSRATTIEMALGSSDPARTGTGGHASPGGTSVPSTDAVRVQVDELGNRRFDAGDLLLRLALLRAPAGTVVVLVTHQLASGPLDAGRLLAELLTTYDTLAAGRPLAAQRPASAMDTPPDHPCLVGSVPDRLPMGTARTPSGRPGFERRMRRRRLGPSGRRALDAIAHRHGVTPPVALLALYAMLLTQHGAGSDIAVGLPEELCRTGTGRGATVRLQITAQATFASLLSATESALESATAAGSCGPGCPGAAVRWPNLLFRHTLDVHSPGGPLDSVTLEGQRVTSVPTTAPATTEDLHLLVSIHADGMDLDASFNPAVHEAADIAAFLARYEHLLHHAGPHTSPVIPLLTASDQSRVAARRSLRCGRPGETALTDVPPEPVAELVLDQARRTPGSLAVDTLTYEGLVSAAAGICRRLVDAGVRPGGVVAVTGPRGAMLAAGLLGVWLAGAAYLPVGDRMPAGRLITQLGQSGATVILRTGGSAPAVAGWPVIDAESAGGAPGHAPVVNRRAYVLFTSGSTGEPKGVLITHNSLSNLITDMTGRLPIRAADHVLWSTSVTFDISALELWAPLTVGARVTSVADSTLLDPNEVLDVIAGRGITVAQGTPTLWQHVAAAADGRLRDRLLLVGGEPFPADLAERLLAAGARVRNMYGPTETTIWSTTHALTAPVPDPVPIGTAISRTSVQVVGDHGRPVFPGVPGELIIGGVGVADGYCQDPPDGRSPFGSDGAERFYRTGDRVRQRADGVLEFLGRRDRQVKVNGHRIELAEVEAVLSSHPDVSAAAVVASSDPSGRARLSAAITTSESGDHATLTAAVRRHAANHLPRVAVPAPLLVLDTLPTTPNGKTDYSSVAALTGRHTTAAAGAAHDDGTSWTTGPSAPPGELGTPEDMPRLLLGLLRSEAQRPDLAPDGDFFRHGGTVAQALALADRIAQCTGRTVPLTALFRAPTVDTLHRALITKEAPQP</sequence>
<dbReference type="GO" id="GO:0009239">
    <property type="term" value="P:enterobactin biosynthetic process"/>
    <property type="evidence" value="ECO:0007669"/>
    <property type="project" value="TreeGrafter"/>
</dbReference>
<keyword evidence="7" id="KW-1185">Reference proteome</keyword>
<dbReference type="GO" id="GO:0047527">
    <property type="term" value="F:2,3-dihydroxybenzoate-serine ligase activity"/>
    <property type="evidence" value="ECO:0007669"/>
    <property type="project" value="TreeGrafter"/>
</dbReference>
<dbReference type="CDD" id="cd05930">
    <property type="entry name" value="A_NRPS"/>
    <property type="match status" value="1"/>
</dbReference>
<dbReference type="InterPro" id="IPR000873">
    <property type="entry name" value="AMP-dep_synth/lig_dom"/>
</dbReference>
<evidence type="ECO:0000259" key="5">
    <source>
        <dbReference type="Pfam" id="PF13193"/>
    </source>
</evidence>
<dbReference type="InterPro" id="IPR025110">
    <property type="entry name" value="AMP-bd_C"/>
</dbReference>
<dbReference type="PROSITE" id="PS00455">
    <property type="entry name" value="AMP_BINDING"/>
    <property type="match status" value="1"/>
</dbReference>
<dbReference type="Pfam" id="PF00550">
    <property type="entry name" value="PP-binding"/>
    <property type="match status" value="1"/>
</dbReference>
<protein>
    <submittedName>
        <fullName evidence="6">Amino acid adenylation domain-containing protein</fullName>
    </submittedName>
</protein>
<dbReference type="Gene3D" id="3.30.559.30">
    <property type="entry name" value="Nonribosomal peptide synthetase, condensation domain"/>
    <property type="match status" value="1"/>
</dbReference>
<dbReference type="PANTHER" id="PTHR45527:SF1">
    <property type="entry name" value="FATTY ACID SYNTHASE"/>
    <property type="match status" value="1"/>
</dbReference>
<dbReference type="PANTHER" id="PTHR45527">
    <property type="entry name" value="NONRIBOSOMAL PEPTIDE SYNTHETASE"/>
    <property type="match status" value="1"/>
</dbReference>
<dbReference type="Gene3D" id="3.40.50.12780">
    <property type="entry name" value="N-terminal domain of ligase-like"/>
    <property type="match status" value="1"/>
</dbReference>
<evidence type="ECO:0000313" key="6">
    <source>
        <dbReference type="EMBL" id="SNT65892.1"/>
    </source>
</evidence>
<dbReference type="InterPro" id="IPR020845">
    <property type="entry name" value="AMP-binding_CS"/>
</dbReference>
<reference evidence="6 7" key="1">
    <citation type="submission" date="2017-06" db="EMBL/GenBank/DDBJ databases">
        <authorList>
            <person name="Kim H.J."/>
            <person name="Triplett B.A."/>
        </authorList>
    </citation>
    <scope>NUCLEOTIDE SEQUENCE [LARGE SCALE GENOMIC DNA]</scope>
    <source>
        <strain evidence="6 7">CGMCC 4.5593</strain>
    </source>
</reference>
<feature type="region of interest" description="Disordered" evidence="2">
    <location>
        <begin position="174"/>
        <end position="193"/>
    </location>
</feature>
<dbReference type="Gene3D" id="3.30.300.30">
    <property type="match status" value="1"/>
</dbReference>
<dbReference type="GO" id="GO:0009366">
    <property type="term" value="C:enterobactin synthetase complex"/>
    <property type="evidence" value="ECO:0007669"/>
    <property type="project" value="TreeGrafter"/>
</dbReference>
<dbReference type="SUPFAM" id="SSF52777">
    <property type="entry name" value="CoA-dependent acyltransferases"/>
    <property type="match status" value="1"/>
</dbReference>
<gene>
    <name evidence="6" type="ORF">SAMN05421812_12838</name>
</gene>
<feature type="domain" description="Carrier" evidence="4">
    <location>
        <begin position="942"/>
        <end position="1000"/>
    </location>
</feature>
<dbReference type="Proteomes" id="UP000198362">
    <property type="component" value="Unassembled WGS sequence"/>
</dbReference>
<feature type="region of interest" description="Disordered" evidence="2">
    <location>
        <begin position="908"/>
        <end position="937"/>
    </location>
</feature>
<dbReference type="InterPro" id="IPR023213">
    <property type="entry name" value="CAT-like_dom_sf"/>
</dbReference>